<feature type="non-terminal residue" evidence="1">
    <location>
        <position position="208"/>
    </location>
</feature>
<proteinExistence type="predicted"/>
<dbReference type="AlphaFoldDB" id="A0AAV5TBX4"/>
<comment type="caution">
    <text evidence="1">The sequence shown here is derived from an EMBL/GenBank/DDBJ whole genome shotgun (WGS) entry which is preliminary data.</text>
</comment>
<evidence type="ECO:0000313" key="2">
    <source>
        <dbReference type="Proteomes" id="UP001432027"/>
    </source>
</evidence>
<reference evidence="1" key="1">
    <citation type="submission" date="2023-10" db="EMBL/GenBank/DDBJ databases">
        <title>Genome assembly of Pristionchus species.</title>
        <authorList>
            <person name="Yoshida K."/>
            <person name="Sommer R.J."/>
        </authorList>
    </citation>
    <scope>NUCLEOTIDE SEQUENCE</scope>
    <source>
        <strain evidence="1">RS0144</strain>
    </source>
</reference>
<dbReference type="EMBL" id="BTSX01000003">
    <property type="protein sequence ID" value="GMS89136.1"/>
    <property type="molecule type" value="Genomic_DNA"/>
</dbReference>
<dbReference type="Proteomes" id="UP001432027">
    <property type="component" value="Unassembled WGS sequence"/>
</dbReference>
<name>A0AAV5TBX4_9BILA</name>
<accession>A0AAV5TBX4</accession>
<keyword evidence="2" id="KW-1185">Reference proteome</keyword>
<organism evidence="1 2">
    <name type="scientific">Pristionchus entomophagus</name>
    <dbReference type="NCBI Taxonomy" id="358040"/>
    <lineage>
        <taxon>Eukaryota</taxon>
        <taxon>Metazoa</taxon>
        <taxon>Ecdysozoa</taxon>
        <taxon>Nematoda</taxon>
        <taxon>Chromadorea</taxon>
        <taxon>Rhabditida</taxon>
        <taxon>Rhabditina</taxon>
        <taxon>Diplogasteromorpha</taxon>
        <taxon>Diplogasteroidea</taxon>
        <taxon>Neodiplogasteridae</taxon>
        <taxon>Pristionchus</taxon>
    </lineage>
</organism>
<gene>
    <name evidence="1" type="ORF">PENTCL1PPCAC_11311</name>
</gene>
<sequence length="208" mass="23059">MKRMREERRKSCLSLWDLLPSQHSPLTPLSSTNDSTSESCSSISSCSRCFCSSQSEIIRLLVNYQSSSNDGHGSIESEIGISHLHLSCTSRLNFDVSEISVVSDTRVLSSMILVEGIVVASRGKTTIRQISLIKDVESVQSRCESIDCSIQSDSRVLLIEINHSDLFTGEFSRSRFEENCSATGKLHILSCCNGEKSRDENCLHSETK</sequence>
<protein>
    <submittedName>
        <fullName evidence="1">Uncharacterized protein</fullName>
    </submittedName>
</protein>
<evidence type="ECO:0000313" key="1">
    <source>
        <dbReference type="EMBL" id="GMS89136.1"/>
    </source>
</evidence>